<evidence type="ECO:0000313" key="2">
    <source>
        <dbReference type="Proteomes" id="UP000499080"/>
    </source>
</evidence>
<proteinExistence type="predicted"/>
<gene>
    <name evidence="1" type="ORF">AVEN_90394_1</name>
</gene>
<dbReference type="OrthoDB" id="6425673at2759"/>
<dbReference type="Proteomes" id="UP000499080">
    <property type="component" value="Unassembled WGS sequence"/>
</dbReference>
<name>A0A4Y2GK75_ARAVE</name>
<organism evidence="1 2">
    <name type="scientific">Araneus ventricosus</name>
    <name type="common">Orbweaver spider</name>
    <name type="synonym">Epeira ventricosa</name>
    <dbReference type="NCBI Taxonomy" id="182803"/>
    <lineage>
        <taxon>Eukaryota</taxon>
        <taxon>Metazoa</taxon>
        <taxon>Ecdysozoa</taxon>
        <taxon>Arthropoda</taxon>
        <taxon>Chelicerata</taxon>
        <taxon>Arachnida</taxon>
        <taxon>Araneae</taxon>
        <taxon>Araneomorphae</taxon>
        <taxon>Entelegynae</taxon>
        <taxon>Araneoidea</taxon>
        <taxon>Araneidae</taxon>
        <taxon>Araneus</taxon>
    </lineage>
</organism>
<dbReference type="AlphaFoldDB" id="A0A4Y2GK75"/>
<reference evidence="1 2" key="1">
    <citation type="journal article" date="2019" name="Sci. Rep.">
        <title>Orb-weaving spider Araneus ventricosus genome elucidates the spidroin gene catalogue.</title>
        <authorList>
            <person name="Kono N."/>
            <person name="Nakamura H."/>
            <person name="Ohtoshi R."/>
            <person name="Moran D.A.P."/>
            <person name="Shinohara A."/>
            <person name="Yoshida Y."/>
            <person name="Fujiwara M."/>
            <person name="Mori M."/>
            <person name="Tomita M."/>
            <person name="Arakawa K."/>
        </authorList>
    </citation>
    <scope>NUCLEOTIDE SEQUENCE [LARGE SCALE GENOMIC DNA]</scope>
</reference>
<protein>
    <submittedName>
        <fullName evidence="1">Uncharacterized protein</fullName>
    </submittedName>
</protein>
<accession>A0A4Y2GK75</accession>
<keyword evidence="2" id="KW-1185">Reference proteome</keyword>
<comment type="caution">
    <text evidence="1">The sequence shown here is derived from an EMBL/GenBank/DDBJ whole genome shotgun (WGS) entry which is preliminary data.</text>
</comment>
<sequence>MDIRHISGSENVVAYTLSCISDVHLPKVDFSAMVNAQASDEELQALLSKNKLSVLLKPLSTNPTSSKHYCDIRNDIVRPYVPASFRKTVFQSLHNHSHSSVHATKRPIGQKFI</sequence>
<evidence type="ECO:0000313" key="1">
    <source>
        <dbReference type="EMBL" id="GBM53139.1"/>
    </source>
</evidence>
<dbReference type="EMBL" id="BGPR01001408">
    <property type="protein sequence ID" value="GBM53139.1"/>
    <property type="molecule type" value="Genomic_DNA"/>
</dbReference>